<dbReference type="Proteomes" id="UP001499978">
    <property type="component" value="Unassembled WGS sequence"/>
</dbReference>
<dbReference type="SMART" id="SM00563">
    <property type="entry name" value="PlsC"/>
    <property type="match status" value="1"/>
</dbReference>
<reference evidence="5 6" key="1">
    <citation type="journal article" date="2019" name="Int. J. Syst. Evol. Microbiol.">
        <title>The Global Catalogue of Microorganisms (GCM) 10K type strain sequencing project: providing services to taxonomists for standard genome sequencing and annotation.</title>
        <authorList>
            <consortium name="The Broad Institute Genomics Platform"/>
            <consortium name="The Broad Institute Genome Sequencing Center for Infectious Disease"/>
            <person name="Wu L."/>
            <person name="Ma J."/>
        </authorList>
    </citation>
    <scope>NUCLEOTIDE SEQUENCE [LARGE SCALE GENOMIC DNA]</scope>
    <source>
        <strain evidence="5 6">JCM 3367</strain>
    </source>
</reference>
<keyword evidence="2 5" id="KW-0012">Acyltransferase</keyword>
<protein>
    <submittedName>
        <fullName evidence="5">Lysophospholipid acyltransferase family protein</fullName>
    </submittedName>
</protein>
<name>A0ABN3NQB1_9ACTN</name>
<dbReference type="CDD" id="cd07989">
    <property type="entry name" value="LPLAT_AGPAT-like"/>
    <property type="match status" value="1"/>
</dbReference>
<evidence type="ECO:0000256" key="1">
    <source>
        <dbReference type="ARBA" id="ARBA00022679"/>
    </source>
</evidence>
<dbReference type="EMBL" id="BAAARY010000017">
    <property type="protein sequence ID" value="GAA2529332.1"/>
    <property type="molecule type" value="Genomic_DNA"/>
</dbReference>
<evidence type="ECO:0000256" key="2">
    <source>
        <dbReference type="ARBA" id="ARBA00023315"/>
    </source>
</evidence>
<evidence type="ECO:0000313" key="6">
    <source>
        <dbReference type="Proteomes" id="UP001499978"/>
    </source>
</evidence>
<keyword evidence="1" id="KW-0808">Transferase</keyword>
<organism evidence="5 6">
    <name type="scientific">Pilimelia columellifera subsp. columellifera</name>
    <dbReference type="NCBI Taxonomy" id="706583"/>
    <lineage>
        <taxon>Bacteria</taxon>
        <taxon>Bacillati</taxon>
        <taxon>Actinomycetota</taxon>
        <taxon>Actinomycetes</taxon>
        <taxon>Micromonosporales</taxon>
        <taxon>Micromonosporaceae</taxon>
        <taxon>Pilimelia</taxon>
    </lineage>
</organism>
<evidence type="ECO:0000313" key="5">
    <source>
        <dbReference type="EMBL" id="GAA2529332.1"/>
    </source>
</evidence>
<dbReference type="InterPro" id="IPR002123">
    <property type="entry name" value="Plipid/glycerol_acylTrfase"/>
</dbReference>
<dbReference type="SUPFAM" id="SSF69593">
    <property type="entry name" value="Glycerol-3-phosphate (1)-acyltransferase"/>
    <property type="match status" value="1"/>
</dbReference>
<feature type="domain" description="Phospholipid/glycerol acyltransferase" evidence="4">
    <location>
        <begin position="45"/>
        <end position="163"/>
    </location>
</feature>
<accession>A0ABN3NQB1</accession>
<dbReference type="RefSeq" id="WP_344173675.1">
    <property type="nucleotide sequence ID" value="NZ_BAAARY010000017.1"/>
</dbReference>
<evidence type="ECO:0000259" key="4">
    <source>
        <dbReference type="SMART" id="SM00563"/>
    </source>
</evidence>
<feature type="region of interest" description="Disordered" evidence="3">
    <location>
        <begin position="231"/>
        <end position="258"/>
    </location>
</feature>
<comment type="caution">
    <text evidence="5">The sequence shown here is derived from an EMBL/GenBank/DDBJ whole genome shotgun (WGS) entry which is preliminary data.</text>
</comment>
<dbReference type="GO" id="GO:0016746">
    <property type="term" value="F:acyltransferase activity"/>
    <property type="evidence" value="ECO:0007669"/>
    <property type="project" value="UniProtKB-KW"/>
</dbReference>
<sequence>MTVVSRWRPPRLWRASLWLAGVVVAVFARLRVSGGLPPGWSGGPLLLAANHLGLADPVVLAAAARRLGVAPRVMATAGVFRAPVLGWFMRSCGHVRVDRRPGAAAAAVDAAAVALRGGSVLLVYPEGRIGLDPGLWPERGKTGVARLALTLGVPVVPVAQWGAQELLPYGAPRRVVRTLLRALWRRPVARVWFGPPVDLSGLSLSVTGDAARATERIMDAVTAGLVPLRAGEPQGPRWVDPTRPVTSERSRQAPVHRR</sequence>
<dbReference type="PANTHER" id="PTHR10434">
    <property type="entry name" value="1-ACYL-SN-GLYCEROL-3-PHOSPHATE ACYLTRANSFERASE"/>
    <property type="match status" value="1"/>
</dbReference>
<dbReference type="Pfam" id="PF01553">
    <property type="entry name" value="Acyltransferase"/>
    <property type="match status" value="1"/>
</dbReference>
<dbReference type="PANTHER" id="PTHR10434:SF11">
    <property type="entry name" value="1-ACYL-SN-GLYCEROL-3-PHOSPHATE ACYLTRANSFERASE"/>
    <property type="match status" value="1"/>
</dbReference>
<evidence type="ECO:0000256" key="3">
    <source>
        <dbReference type="SAM" id="MobiDB-lite"/>
    </source>
</evidence>
<proteinExistence type="predicted"/>
<gene>
    <name evidence="5" type="ORF">GCM10010201_30670</name>
</gene>
<keyword evidence="6" id="KW-1185">Reference proteome</keyword>